<keyword evidence="1" id="KW-0001">2Fe-2S</keyword>
<dbReference type="PANTHER" id="PTHR21266">
    <property type="entry name" value="IRON-SULFUR DOMAIN CONTAINING PROTEIN"/>
    <property type="match status" value="1"/>
</dbReference>
<accession>A1ZS79</accession>
<comment type="caution">
    <text evidence="7">The sequence shown here is derived from an EMBL/GenBank/DDBJ whole genome shotgun (WGS) entry which is preliminary data.</text>
</comment>
<dbReference type="InterPro" id="IPR044043">
    <property type="entry name" value="VanA_C_cat"/>
</dbReference>
<dbReference type="AlphaFoldDB" id="A1ZS79"/>
<evidence type="ECO:0000256" key="1">
    <source>
        <dbReference type="ARBA" id="ARBA00022714"/>
    </source>
</evidence>
<evidence type="ECO:0000313" key="8">
    <source>
        <dbReference type="Proteomes" id="UP000004095"/>
    </source>
</evidence>
<dbReference type="SUPFAM" id="SSF50022">
    <property type="entry name" value="ISP domain"/>
    <property type="match status" value="1"/>
</dbReference>
<dbReference type="InterPro" id="IPR050584">
    <property type="entry name" value="Cholesterol_7-desaturase"/>
</dbReference>
<dbReference type="GO" id="GO:0046872">
    <property type="term" value="F:metal ion binding"/>
    <property type="evidence" value="ECO:0007669"/>
    <property type="project" value="UniProtKB-KW"/>
</dbReference>
<dbReference type="eggNOG" id="COG4638">
    <property type="taxonomic scope" value="Bacteria"/>
</dbReference>
<gene>
    <name evidence="7" type="ORF">M23134_00768</name>
</gene>
<evidence type="ECO:0000256" key="5">
    <source>
        <dbReference type="ARBA" id="ARBA00023014"/>
    </source>
</evidence>
<dbReference type="RefSeq" id="WP_002700311.1">
    <property type="nucleotide sequence ID" value="NZ_AAWS01000030.1"/>
</dbReference>
<dbReference type="PROSITE" id="PS51296">
    <property type="entry name" value="RIESKE"/>
    <property type="match status" value="1"/>
</dbReference>
<evidence type="ECO:0000256" key="4">
    <source>
        <dbReference type="ARBA" id="ARBA00023004"/>
    </source>
</evidence>
<dbReference type="GO" id="GO:0016491">
    <property type="term" value="F:oxidoreductase activity"/>
    <property type="evidence" value="ECO:0007669"/>
    <property type="project" value="UniProtKB-KW"/>
</dbReference>
<dbReference type="Proteomes" id="UP000004095">
    <property type="component" value="Unassembled WGS sequence"/>
</dbReference>
<reference evidence="7 8" key="1">
    <citation type="submission" date="2007-01" db="EMBL/GenBank/DDBJ databases">
        <authorList>
            <person name="Haygood M."/>
            <person name="Podell S."/>
            <person name="Anderson C."/>
            <person name="Hopkinson B."/>
            <person name="Roe K."/>
            <person name="Barbeau K."/>
            <person name="Gaasterland T."/>
            <person name="Ferriera S."/>
            <person name="Johnson J."/>
            <person name="Kravitz S."/>
            <person name="Beeson K."/>
            <person name="Sutton G."/>
            <person name="Rogers Y.-H."/>
            <person name="Friedman R."/>
            <person name="Frazier M."/>
            <person name="Venter J.C."/>
        </authorList>
    </citation>
    <scope>NUCLEOTIDE SEQUENCE [LARGE SCALE GENOMIC DNA]</scope>
    <source>
        <strain evidence="7 8">ATCC 23134</strain>
    </source>
</reference>
<protein>
    <submittedName>
        <fullName evidence="7">Rieske 2Fe-2S domain protein, putative</fullName>
    </submittedName>
</protein>
<dbReference type="InterPro" id="IPR017941">
    <property type="entry name" value="Rieske_2Fe-2S"/>
</dbReference>
<dbReference type="InterPro" id="IPR036922">
    <property type="entry name" value="Rieske_2Fe-2S_sf"/>
</dbReference>
<name>A1ZS79_MICM2</name>
<dbReference type="Gene3D" id="3.90.380.10">
    <property type="entry name" value="Naphthalene 1,2-dioxygenase Alpha Subunit, Chain A, domain 1"/>
    <property type="match status" value="1"/>
</dbReference>
<keyword evidence="2" id="KW-0479">Metal-binding</keyword>
<evidence type="ECO:0000259" key="6">
    <source>
        <dbReference type="PROSITE" id="PS51296"/>
    </source>
</evidence>
<feature type="domain" description="Rieske" evidence="6">
    <location>
        <begin position="13"/>
        <end position="118"/>
    </location>
</feature>
<dbReference type="EMBL" id="AAWS01000030">
    <property type="protein sequence ID" value="EAY26802.1"/>
    <property type="molecule type" value="Genomic_DNA"/>
</dbReference>
<evidence type="ECO:0000313" key="7">
    <source>
        <dbReference type="EMBL" id="EAY26802.1"/>
    </source>
</evidence>
<dbReference type="CDD" id="cd03469">
    <property type="entry name" value="Rieske_RO_Alpha_N"/>
    <property type="match status" value="1"/>
</dbReference>
<keyword evidence="4" id="KW-0408">Iron</keyword>
<sequence length="344" mass="39029">MFETTAQGLADHWHAVAFAQDLKKKQSFKTKLYGIPLLLWRDTQAQVFAVADVCAHKRAPLAITCFKQNTLTCPYHGWQYKQDGRVCHIPSSPDIDLSKLNASLHTLPIRQANGLLWVYLGKGTPPSKLPLSLADPTKGWQHVQLKKQFDTSEELLIENFMDATHTPFIHRGIIRGHGAPTQHQVQLKVASHQLLASYAETTEKIGVALQLILGKNLRIKHSDAFLLPNLVKVDYAINDVPRFMAVIACNPITEGKTEALVRLSFRFGKLNFLVKRALPWLARKVLAQDFDITQQQFANQKIFAQQKDKSIDGDMMYHKMRLIRRAAQQRQAMTPSESNFKLFL</sequence>
<dbReference type="PANTHER" id="PTHR21266:SF60">
    <property type="entry name" value="3-KETOSTEROID-9-ALPHA-MONOOXYGENASE, OXYGENASE COMPONENT"/>
    <property type="match status" value="1"/>
</dbReference>
<dbReference type="GO" id="GO:0051537">
    <property type="term" value="F:2 iron, 2 sulfur cluster binding"/>
    <property type="evidence" value="ECO:0007669"/>
    <property type="project" value="UniProtKB-KW"/>
</dbReference>
<keyword evidence="3" id="KW-0560">Oxidoreductase</keyword>
<dbReference type="SUPFAM" id="SSF55961">
    <property type="entry name" value="Bet v1-like"/>
    <property type="match status" value="1"/>
</dbReference>
<evidence type="ECO:0000256" key="2">
    <source>
        <dbReference type="ARBA" id="ARBA00022723"/>
    </source>
</evidence>
<proteinExistence type="predicted"/>
<keyword evidence="8" id="KW-1185">Reference proteome</keyword>
<dbReference type="Pfam" id="PF00355">
    <property type="entry name" value="Rieske"/>
    <property type="match status" value="1"/>
</dbReference>
<dbReference type="Pfam" id="PF19112">
    <property type="entry name" value="VanA_C"/>
    <property type="match status" value="1"/>
</dbReference>
<dbReference type="Gene3D" id="2.102.10.10">
    <property type="entry name" value="Rieske [2Fe-2S] iron-sulphur domain"/>
    <property type="match status" value="1"/>
</dbReference>
<evidence type="ECO:0000256" key="3">
    <source>
        <dbReference type="ARBA" id="ARBA00023002"/>
    </source>
</evidence>
<organism evidence="7 8">
    <name type="scientific">Microscilla marina ATCC 23134</name>
    <dbReference type="NCBI Taxonomy" id="313606"/>
    <lineage>
        <taxon>Bacteria</taxon>
        <taxon>Pseudomonadati</taxon>
        <taxon>Bacteroidota</taxon>
        <taxon>Cytophagia</taxon>
        <taxon>Cytophagales</taxon>
        <taxon>Microscillaceae</taxon>
        <taxon>Microscilla</taxon>
    </lineage>
</organism>
<keyword evidence="5" id="KW-0411">Iron-sulfur</keyword>
<dbReference type="OrthoDB" id="9800776at2"/>